<dbReference type="Proteomes" id="UP000612055">
    <property type="component" value="Unassembled WGS sequence"/>
</dbReference>
<dbReference type="Pfam" id="PF11969">
    <property type="entry name" value="DcpS_C"/>
    <property type="match status" value="1"/>
</dbReference>
<feature type="domain" description="HIT" evidence="4">
    <location>
        <begin position="1"/>
        <end position="85"/>
    </location>
</feature>
<gene>
    <name evidence="5" type="ORF">HYH03_014345</name>
</gene>
<keyword evidence="6" id="KW-1185">Reference proteome</keyword>
<sequence>MQPDAALHLLVVPRAHIPDTGCLGPQDLDLVEAMDALGRELLRQRAPPGARTKLGYHVPPWRSVGHLHLHAMALPHTPAWAAAKYSLPGTWLSSRALMRRLRWSWPLLGGAGGGEDGEAV</sequence>
<evidence type="ECO:0000256" key="2">
    <source>
        <dbReference type="ARBA" id="ARBA00022801"/>
    </source>
</evidence>
<dbReference type="PANTHER" id="PTHR12486:SF5">
    <property type="entry name" value="ADENOSINE 5'-MONOPHOSPHORAMIDASE HINT3"/>
    <property type="match status" value="1"/>
</dbReference>
<dbReference type="OrthoDB" id="1915375at2759"/>
<dbReference type="InterPro" id="IPR011146">
    <property type="entry name" value="HIT-like"/>
</dbReference>
<accession>A0A836BSB6</accession>
<dbReference type="AlphaFoldDB" id="A0A836BSB6"/>
<feature type="short sequence motif" description="Histidine triad motif" evidence="3">
    <location>
        <begin position="66"/>
        <end position="70"/>
    </location>
</feature>
<organism evidence="5 6">
    <name type="scientific">Edaphochlamys debaryana</name>
    <dbReference type="NCBI Taxonomy" id="47281"/>
    <lineage>
        <taxon>Eukaryota</taxon>
        <taxon>Viridiplantae</taxon>
        <taxon>Chlorophyta</taxon>
        <taxon>core chlorophytes</taxon>
        <taxon>Chlorophyceae</taxon>
        <taxon>CS clade</taxon>
        <taxon>Chlamydomonadales</taxon>
        <taxon>Chlamydomonadales incertae sedis</taxon>
        <taxon>Edaphochlamys</taxon>
    </lineage>
</organism>
<protein>
    <recommendedName>
        <fullName evidence="4">HIT domain-containing protein</fullName>
    </recommendedName>
</protein>
<name>A0A836BSB6_9CHLO</name>
<dbReference type="InterPro" id="IPR036265">
    <property type="entry name" value="HIT-like_sf"/>
</dbReference>
<keyword evidence="2" id="KW-0378">Hydrolase</keyword>
<dbReference type="GO" id="GO:0000166">
    <property type="term" value="F:nucleotide binding"/>
    <property type="evidence" value="ECO:0007669"/>
    <property type="project" value="UniProtKB-KW"/>
</dbReference>
<dbReference type="PROSITE" id="PS51084">
    <property type="entry name" value="HIT_2"/>
    <property type="match status" value="1"/>
</dbReference>
<evidence type="ECO:0000256" key="1">
    <source>
        <dbReference type="ARBA" id="ARBA00022741"/>
    </source>
</evidence>
<dbReference type="EMBL" id="JAEHOE010000103">
    <property type="protein sequence ID" value="KAG2486972.1"/>
    <property type="molecule type" value="Genomic_DNA"/>
</dbReference>
<dbReference type="GO" id="GO:0047627">
    <property type="term" value="F:adenylylsulfatase activity"/>
    <property type="evidence" value="ECO:0007669"/>
    <property type="project" value="UniProtKB-ARBA"/>
</dbReference>
<reference evidence="5" key="1">
    <citation type="journal article" date="2020" name="bioRxiv">
        <title>Comparative genomics of Chlamydomonas.</title>
        <authorList>
            <person name="Craig R.J."/>
            <person name="Hasan A.R."/>
            <person name="Ness R.W."/>
            <person name="Keightley P.D."/>
        </authorList>
    </citation>
    <scope>NUCLEOTIDE SEQUENCE</scope>
    <source>
        <strain evidence="5">CCAP 11/70</strain>
    </source>
</reference>
<dbReference type="PANTHER" id="PTHR12486">
    <property type="entry name" value="APRATAXIN-RELATED"/>
    <property type="match status" value="1"/>
</dbReference>
<evidence type="ECO:0000256" key="3">
    <source>
        <dbReference type="PROSITE-ProRule" id="PRU00464"/>
    </source>
</evidence>
<dbReference type="Gene3D" id="3.30.428.10">
    <property type="entry name" value="HIT-like"/>
    <property type="match status" value="1"/>
</dbReference>
<evidence type="ECO:0000259" key="4">
    <source>
        <dbReference type="PROSITE" id="PS51084"/>
    </source>
</evidence>
<evidence type="ECO:0000313" key="5">
    <source>
        <dbReference type="EMBL" id="KAG2486972.1"/>
    </source>
</evidence>
<keyword evidence="1" id="KW-0547">Nucleotide-binding</keyword>
<dbReference type="SUPFAM" id="SSF54197">
    <property type="entry name" value="HIT-like"/>
    <property type="match status" value="1"/>
</dbReference>
<proteinExistence type="predicted"/>
<comment type="caution">
    <text evidence="5">The sequence shown here is derived from an EMBL/GenBank/DDBJ whole genome shotgun (WGS) entry which is preliminary data.</text>
</comment>
<evidence type="ECO:0000313" key="6">
    <source>
        <dbReference type="Proteomes" id="UP000612055"/>
    </source>
</evidence>